<dbReference type="InterPro" id="IPR001969">
    <property type="entry name" value="Aspartic_peptidase_AS"/>
</dbReference>
<evidence type="ECO:0000313" key="3">
    <source>
        <dbReference type="EMBL" id="KAL3874497.1"/>
    </source>
</evidence>
<protein>
    <submittedName>
        <fullName evidence="3">Uncharacterized protein</fullName>
    </submittedName>
</protein>
<dbReference type="PROSITE" id="PS00141">
    <property type="entry name" value="ASP_PROTEASE"/>
    <property type="match status" value="1"/>
</dbReference>
<proteinExistence type="predicted"/>
<sequence length="682" mass="76615">MSSGESSPVVSEPAGGMCLPPPQDMIPASPSGEVLIRHQSPSNPDREVVYEVEYENTSENDELSAVREELTCLREEVEELRRKEHERQRFTIHDHGEGDNYRFNGYRHEQYSSPCENVNSNFQNNLRQPSNEVRGVVSRQRIEGETHIPVGHYHRGRQPATYDGTSSWRDYHVHFEMVSQLNWWDDKNKALELAVSLRGNAQSVLSDLSHEQRRNYHDLVTALASRFEPDNQSELYRLEMKHRQRKRGESLNELAQEVKRLTNKAYPAAPVGVREQLARDCFLDALNDPEMEWAVHQGKPKSMDDAAHLALEFESFRSGRKVKLGVRPHTIRMQDTEPGGTSFDTNSGPRVGEASEVGKLLKDISGRLNALEKTGARASSQQRKRELAEVPAQASARGNEGPISRIKAMCSKNSNNGIYIKAEISDVQVLCLLDTGSTLSVLHPNRYLAIPEEIRPPVEYKSFQLRMADGGLIPIQGCVTLPIKINGKVFNHRLVIADIQAPVVLGYDFLFDYECKIDVAESKLFIGGSSVQCLLESDLPRVCRISIMESVIVPAGTEMIVQARVDGKFGYSTMAVIEADNSKLSEKGVLVARTVVDPSSGKVPLRVVNISDQPCRMYRCTNVASCFMIDRIVTVIYKSLWQLNSVSLWQLNSVTLILKLKTISTFPFQNTYQNYGQAAKKI</sequence>
<accession>A0ABD3WKX5</accession>
<name>A0ABD3WKX5_SINWO</name>
<gene>
    <name evidence="3" type="ORF">ACJMK2_037506</name>
</gene>
<feature type="region of interest" description="Disordered" evidence="2">
    <location>
        <begin position="1"/>
        <end position="44"/>
    </location>
</feature>
<dbReference type="SUPFAM" id="SSF50630">
    <property type="entry name" value="Acid proteases"/>
    <property type="match status" value="1"/>
</dbReference>
<feature type="compositionally biased region" description="Low complexity" evidence="2">
    <location>
        <begin position="1"/>
        <end position="13"/>
    </location>
</feature>
<dbReference type="AlphaFoldDB" id="A0ABD3WKX5"/>
<evidence type="ECO:0000256" key="2">
    <source>
        <dbReference type="SAM" id="MobiDB-lite"/>
    </source>
</evidence>
<organism evidence="3 4">
    <name type="scientific">Sinanodonta woodiana</name>
    <name type="common">Chinese pond mussel</name>
    <name type="synonym">Anodonta woodiana</name>
    <dbReference type="NCBI Taxonomy" id="1069815"/>
    <lineage>
        <taxon>Eukaryota</taxon>
        <taxon>Metazoa</taxon>
        <taxon>Spiralia</taxon>
        <taxon>Lophotrochozoa</taxon>
        <taxon>Mollusca</taxon>
        <taxon>Bivalvia</taxon>
        <taxon>Autobranchia</taxon>
        <taxon>Heteroconchia</taxon>
        <taxon>Palaeoheterodonta</taxon>
        <taxon>Unionida</taxon>
        <taxon>Unionoidea</taxon>
        <taxon>Unionidae</taxon>
        <taxon>Unioninae</taxon>
        <taxon>Sinanodonta</taxon>
    </lineage>
</organism>
<feature type="region of interest" description="Disordered" evidence="2">
    <location>
        <begin position="332"/>
        <end position="352"/>
    </location>
</feature>
<dbReference type="Proteomes" id="UP001634394">
    <property type="component" value="Unassembled WGS sequence"/>
</dbReference>
<evidence type="ECO:0000313" key="4">
    <source>
        <dbReference type="Proteomes" id="UP001634394"/>
    </source>
</evidence>
<dbReference type="CDD" id="cd00303">
    <property type="entry name" value="retropepsin_like"/>
    <property type="match status" value="1"/>
</dbReference>
<reference evidence="3 4" key="1">
    <citation type="submission" date="2024-11" db="EMBL/GenBank/DDBJ databases">
        <title>Chromosome-level genome assembly of the freshwater bivalve Anodonta woodiana.</title>
        <authorList>
            <person name="Chen X."/>
        </authorList>
    </citation>
    <scope>NUCLEOTIDE SEQUENCE [LARGE SCALE GENOMIC DNA]</scope>
    <source>
        <strain evidence="3">MN2024</strain>
        <tissue evidence="3">Gills</tissue>
    </source>
</reference>
<feature type="region of interest" description="Disordered" evidence="2">
    <location>
        <begin position="373"/>
        <end position="399"/>
    </location>
</feature>
<dbReference type="Gene3D" id="2.40.70.10">
    <property type="entry name" value="Acid Proteases"/>
    <property type="match status" value="1"/>
</dbReference>
<keyword evidence="1" id="KW-0175">Coiled coil</keyword>
<comment type="caution">
    <text evidence="3">The sequence shown here is derived from an EMBL/GenBank/DDBJ whole genome shotgun (WGS) entry which is preliminary data.</text>
</comment>
<dbReference type="EMBL" id="JBJQND010000006">
    <property type="protein sequence ID" value="KAL3874497.1"/>
    <property type="molecule type" value="Genomic_DNA"/>
</dbReference>
<feature type="coiled-coil region" evidence="1">
    <location>
        <begin position="56"/>
        <end position="83"/>
    </location>
</feature>
<dbReference type="PANTHER" id="PTHR19963:SF30">
    <property type="entry name" value="ENDONUCLEASE_EXONUCLEASE_PHOSPHATASE DOMAIN-CONTAINING PROTEIN"/>
    <property type="match status" value="1"/>
</dbReference>
<dbReference type="PANTHER" id="PTHR19963">
    <property type="entry name" value="CCHC-TYPE DOMAIN-CONTAINING PROTEIN"/>
    <property type="match status" value="1"/>
</dbReference>
<dbReference type="InterPro" id="IPR021109">
    <property type="entry name" value="Peptidase_aspartic_dom_sf"/>
</dbReference>
<evidence type="ECO:0000256" key="1">
    <source>
        <dbReference type="SAM" id="Coils"/>
    </source>
</evidence>
<keyword evidence="4" id="KW-1185">Reference proteome</keyword>